<dbReference type="AlphaFoldDB" id="A0A1H9III8"/>
<gene>
    <name evidence="3" type="ORF">SAMN05421756_105264</name>
</gene>
<dbReference type="EMBL" id="FOFA01000005">
    <property type="protein sequence ID" value="SEQ74376.1"/>
    <property type="molecule type" value="Genomic_DNA"/>
</dbReference>
<accession>A0A1H9III8</accession>
<feature type="region of interest" description="Disordered" evidence="1">
    <location>
        <begin position="257"/>
        <end position="336"/>
    </location>
</feature>
<keyword evidence="2" id="KW-0472">Membrane</keyword>
<feature type="compositionally biased region" description="Low complexity" evidence="1">
    <location>
        <begin position="274"/>
        <end position="314"/>
    </location>
</feature>
<evidence type="ECO:0000313" key="4">
    <source>
        <dbReference type="Proteomes" id="UP000198504"/>
    </source>
</evidence>
<proteinExistence type="predicted"/>
<dbReference type="STRING" id="1036181.SAMN05421756_105264"/>
<protein>
    <submittedName>
        <fullName evidence="3">Uncharacterized protein</fullName>
    </submittedName>
</protein>
<sequence>MSSPYYGPWDAGDPGQRPPGQPGSAPAAPPNVEAMRAYESVDPSTLDDVVGVSPLLPDDPPKVGGYWLDARLHASSAGTAFTAHSSEETGSVPAMVLLLSEGAAADAAARDRLAGEVNEMHIDTVLARGGQGQDTGRLGRRFVAPDTPVAPDGKQDAPWVALAYDGSPAAAAEAQRVLDAVELAALEPLGLPKGPDYELPWINRVRPGLARLWPLPWPGRYDRAGWRTILVSWLLMLLLAALAVLIAILIFRNQPPQSPPPPADGTGSPPPASASPQSGSPQPSQSGSPSPSQSGSQSGSPSGSPSPSGSQSGSPSGGPSPGESGEPGSPTPPSRL</sequence>
<evidence type="ECO:0000313" key="3">
    <source>
        <dbReference type="EMBL" id="SEQ74376.1"/>
    </source>
</evidence>
<name>A0A1H9III8_9ACTN</name>
<keyword evidence="4" id="KW-1185">Reference proteome</keyword>
<feature type="transmembrane region" description="Helical" evidence="2">
    <location>
        <begin position="230"/>
        <end position="251"/>
    </location>
</feature>
<organism evidence="3 4">
    <name type="scientific">Microlunatus flavus</name>
    <dbReference type="NCBI Taxonomy" id="1036181"/>
    <lineage>
        <taxon>Bacteria</taxon>
        <taxon>Bacillati</taxon>
        <taxon>Actinomycetota</taxon>
        <taxon>Actinomycetes</taxon>
        <taxon>Propionibacteriales</taxon>
        <taxon>Propionibacteriaceae</taxon>
        <taxon>Microlunatus</taxon>
    </lineage>
</organism>
<dbReference type="Proteomes" id="UP000198504">
    <property type="component" value="Unassembled WGS sequence"/>
</dbReference>
<feature type="region of interest" description="Disordered" evidence="1">
    <location>
        <begin position="1"/>
        <end position="30"/>
    </location>
</feature>
<reference evidence="4" key="1">
    <citation type="submission" date="2016-10" db="EMBL/GenBank/DDBJ databases">
        <authorList>
            <person name="Varghese N."/>
            <person name="Submissions S."/>
        </authorList>
    </citation>
    <scope>NUCLEOTIDE SEQUENCE [LARGE SCALE GENOMIC DNA]</scope>
    <source>
        <strain evidence="4">CGMCC 4.6856</strain>
    </source>
</reference>
<evidence type="ECO:0000256" key="1">
    <source>
        <dbReference type="SAM" id="MobiDB-lite"/>
    </source>
</evidence>
<evidence type="ECO:0000256" key="2">
    <source>
        <dbReference type="SAM" id="Phobius"/>
    </source>
</evidence>
<keyword evidence="2" id="KW-1133">Transmembrane helix</keyword>
<feature type="compositionally biased region" description="Pro residues" evidence="1">
    <location>
        <begin position="257"/>
        <end position="273"/>
    </location>
</feature>
<keyword evidence="2" id="KW-0812">Transmembrane</keyword>